<dbReference type="Gene3D" id="3.30.2090.10">
    <property type="entry name" value="Multidrug efflux transporter AcrB TolC docking domain, DN and DC subdomains"/>
    <property type="match status" value="1"/>
</dbReference>
<evidence type="ECO:0000256" key="2">
    <source>
        <dbReference type="ARBA" id="ARBA00022989"/>
    </source>
</evidence>
<dbReference type="PANTHER" id="PTHR32063">
    <property type="match status" value="1"/>
</dbReference>
<name>A0A4U9CS98_RAOTE</name>
<organism evidence="3 4">
    <name type="scientific">Raoultella terrigena</name>
    <name type="common">Klebsiella terrigena</name>
    <dbReference type="NCBI Taxonomy" id="577"/>
    <lineage>
        <taxon>Bacteria</taxon>
        <taxon>Pseudomonadati</taxon>
        <taxon>Pseudomonadota</taxon>
        <taxon>Gammaproteobacteria</taxon>
        <taxon>Enterobacterales</taxon>
        <taxon>Enterobacteriaceae</taxon>
        <taxon>Klebsiella/Raoultella group</taxon>
        <taxon>Raoultella</taxon>
    </lineage>
</organism>
<keyword evidence="2" id="KW-1133">Transmembrane helix</keyword>
<gene>
    <name evidence="3" type="primary">mexB_2</name>
    <name evidence="3" type="ORF">NCTC9185_00488</name>
</gene>
<keyword evidence="1" id="KW-0812">Transmembrane</keyword>
<dbReference type="GO" id="GO:0005886">
    <property type="term" value="C:plasma membrane"/>
    <property type="evidence" value="ECO:0007669"/>
    <property type="project" value="TreeGrafter"/>
</dbReference>
<protein>
    <submittedName>
        <fullName evidence="3">Multidrug-efflux transporter MexB</fullName>
    </submittedName>
</protein>
<reference evidence="3 4" key="1">
    <citation type="submission" date="2019-04" db="EMBL/GenBank/DDBJ databases">
        <authorList>
            <consortium name="Pathogen Informatics"/>
        </authorList>
    </citation>
    <scope>NUCLEOTIDE SEQUENCE [LARGE SCALE GENOMIC DNA]</scope>
    <source>
        <strain evidence="3 4">NCTC9185</strain>
    </source>
</reference>
<dbReference type="InterPro" id="IPR027463">
    <property type="entry name" value="AcrB_DN_DC_subdom"/>
</dbReference>
<dbReference type="PANTHER" id="PTHR32063:SF13">
    <property type="entry name" value="MULTIDRUG EFFLUX PUMP SUBUNIT ACRB-RELATED"/>
    <property type="match status" value="1"/>
</dbReference>
<evidence type="ECO:0000313" key="3">
    <source>
        <dbReference type="EMBL" id="VTN08610.1"/>
    </source>
</evidence>
<accession>A0A4U9CS98</accession>
<dbReference type="GO" id="GO:0042910">
    <property type="term" value="F:xenobiotic transmembrane transporter activity"/>
    <property type="evidence" value="ECO:0007669"/>
    <property type="project" value="TreeGrafter"/>
</dbReference>
<keyword evidence="2" id="KW-0472">Membrane</keyword>
<dbReference type="Pfam" id="PF00873">
    <property type="entry name" value="ACR_tran"/>
    <property type="match status" value="1"/>
</dbReference>
<proteinExistence type="predicted"/>
<sequence length="95" mass="10228">MPGVGKVQLFGGEKALRIWLDPMKLHSYGLSVTDVLTALSQQNVIVSPGRTGDEPAVPGQGVTYPINVRGQLSTVEEFRNITIKSGGLRRAPEII</sequence>
<dbReference type="Proteomes" id="UP000339249">
    <property type="component" value="Unassembled WGS sequence"/>
</dbReference>
<dbReference type="AlphaFoldDB" id="A0A4U9CS98"/>
<evidence type="ECO:0000256" key="1">
    <source>
        <dbReference type="ARBA" id="ARBA00022692"/>
    </source>
</evidence>
<dbReference type="Gene3D" id="3.30.70.1320">
    <property type="entry name" value="Multidrug efflux transporter AcrB pore domain like"/>
    <property type="match status" value="1"/>
</dbReference>
<dbReference type="SUPFAM" id="SSF82714">
    <property type="entry name" value="Multidrug efflux transporter AcrB TolC docking domain, DN and DC subdomains"/>
    <property type="match status" value="1"/>
</dbReference>
<dbReference type="EMBL" id="CABDVU010000001">
    <property type="protein sequence ID" value="VTN08610.1"/>
    <property type="molecule type" value="Genomic_DNA"/>
</dbReference>
<evidence type="ECO:0000313" key="4">
    <source>
        <dbReference type="Proteomes" id="UP000339249"/>
    </source>
</evidence>
<dbReference type="InterPro" id="IPR001036">
    <property type="entry name" value="Acrflvin-R"/>
</dbReference>